<feature type="non-terminal residue" evidence="1">
    <location>
        <position position="72"/>
    </location>
</feature>
<keyword evidence="2" id="KW-1185">Reference proteome</keyword>
<dbReference type="EMBL" id="CAJVQC010140362">
    <property type="protein sequence ID" value="CAG8843936.1"/>
    <property type="molecule type" value="Genomic_DNA"/>
</dbReference>
<accession>A0ACA9SPM4</accession>
<name>A0ACA9SPM4_9GLOM</name>
<dbReference type="Proteomes" id="UP000789920">
    <property type="component" value="Unassembled WGS sequence"/>
</dbReference>
<feature type="non-terminal residue" evidence="1">
    <location>
        <position position="1"/>
    </location>
</feature>
<sequence length="72" mass="8540">SIKKRKNENENEIPNLINMFQEKPVKKLSCHARYNKKQKLEKEQNSVLLTDYNVSRLILPLITSDIIFDPNR</sequence>
<comment type="caution">
    <text evidence="1">The sequence shown here is derived from an EMBL/GenBank/DDBJ whole genome shotgun (WGS) entry which is preliminary data.</text>
</comment>
<reference evidence="1" key="1">
    <citation type="submission" date="2021-06" db="EMBL/GenBank/DDBJ databases">
        <authorList>
            <person name="Kallberg Y."/>
            <person name="Tangrot J."/>
            <person name="Rosling A."/>
        </authorList>
    </citation>
    <scope>NUCLEOTIDE SEQUENCE</scope>
    <source>
        <strain evidence="1">MA461A</strain>
    </source>
</reference>
<organism evidence="1 2">
    <name type="scientific">Racocetra persica</name>
    <dbReference type="NCBI Taxonomy" id="160502"/>
    <lineage>
        <taxon>Eukaryota</taxon>
        <taxon>Fungi</taxon>
        <taxon>Fungi incertae sedis</taxon>
        <taxon>Mucoromycota</taxon>
        <taxon>Glomeromycotina</taxon>
        <taxon>Glomeromycetes</taxon>
        <taxon>Diversisporales</taxon>
        <taxon>Gigasporaceae</taxon>
        <taxon>Racocetra</taxon>
    </lineage>
</organism>
<evidence type="ECO:0000313" key="1">
    <source>
        <dbReference type="EMBL" id="CAG8843936.1"/>
    </source>
</evidence>
<evidence type="ECO:0000313" key="2">
    <source>
        <dbReference type="Proteomes" id="UP000789920"/>
    </source>
</evidence>
<proteinExistence type="predicted"/>
<gene>
    <name evidence="1" type="ORF">RPERSI_LOCUS32993</name>
</gene>
<protein>
    <submittedName>
        <fullName evidence="1">29243_t:CDS:1</fullName>
    </submittedName>
</protein>